<comment type="caution">
    <text evidence="1">The sequence shown here is derived from an EMBL/GenBank/DDBJ whole genome shotgun (WGS) entry which is preliminary data.</text>
</comment>
<dbReference type="Gene3D" id="3.80.10.10">
    <property type="entry name" value="Ribonuclease Inhibitor"/>
    <property type="match status" value="1"/>
</dbReference>
<dbReference type="InterPro" id="IPR055294">
    <property type="entry name" value="FBL60-like"/>
</dbReference>
<dbReference type="AlphaFoldDB" id="A0A392MLN9"/>
<dbReference type="PANTHER" id="PTHR31293">
    <property type="entry name" value="RNI-LIKE SUPERFAMILY PROTEIN"/>
    <property type="match status" value="1"/>
</dbReference>
<protein>
    <submittedName>
        <fullName evidence="1">F-box/FBD/LRR-repeat protein</fullName>
    </submittedName>
</protein>
<organism evidence="1 2">
    <name type="scientific">Trifolium medium</name>
    <dbReference type="NCBI Taxonomy" id="97028"/>
    <lineage>
        <taxon>Eukaryota</taxon>
        <taxon>Viridiplantae</taxon>
        <taxon>Streptophyta</taxon>
        <taxon>Embryophyta</taxon>
        <taxon>Tracheophyta</taxon>
        <taxon>Spermatophyta</taxon>
        <taxon>Magnoliopsida</taxon>
        <taxon>eudicotyledons</taxon>
        <taxon>Gunneridae</taxon>
        <taxon>Pentapetalae</taxon>
        <taxon>rosids</taxon>
        <taxon>fabids</taxon>
        <taxon>Fabales</taxon>
        <taxon>Fabaceae</taxon>
        <taxon>Papilionoideae</taxon>
        <taxon>50 kb inversion clade</taxon>
        <taxon>NPAAA clade</taxon>
        <taxon>Hologalegina</taxon>
        <taxon>IRL clade</taxon>
        <taxon>Trifolieae</taxon>
        <taxon>Trifolium</taxon>
    </lineage>
</organism>
<evidence type="ECO:0000313" key="1">
    <source>
        <dbReference type="EMBL" id="MCH88410.1"/>
    </source>
</evidence>
<accession>A0A392MLN9</accession>
<dbReference type="PANTHER" id="PTHR31293:SF16">
    <property type="entry name" value="RNI-LIKE SUPERFAMILY PROTEIN"/>
    <property type="match status" value="1"/>
</dbReference>
<reference evidence="1 2" key="1">
    <citation type="journal article" date="2018" name="Front. Plant Sci.">
        <title>Red Clover (Trifolium pratense) and Zigzag Clover (T. medium) - A Picture of Genomic Similarities and Differences.</title>
        <authorList>
            <person name="Dluhosova J."/>
            <person name="Istvanek J."/>
            <person name="Nedelnik J."/>
            <person name="Repkova J."/>
        </authorList>
    </citation>
    <scope>NUCLEOTIDE SEQUENCE [LARGE SCALE GENOMIC DNA]</scope>
    <source>
        <strain evidence="2">cv. 10/8</strain>
        <tissue evidence="1">Leaf</tissue>
    </source>
</reference>
<keyword evidence="2" id="KW-1185">Reference proteome</keyword>
<proteinExistence type="predicted"/>
<gene>
    <name evidence="1" type="ORF">A2U01_0009296</name>
</gene>
<dbReference type="Proteomes" id="UP000265520">
    <property type="component" value="Unassembled WGS sequence"/>
</dbReference>
<sequence>MDLPKGRGFVNFTARNTQVDYANNGQRGCKATRTVDYASSSQHNLMLTNLVLRYFLDHLLRQESVVTNNQESSNRVLTLNDLHDDLLKYILSDLPTGKTIETAVVSERFKYLWKGIRKLNFDNRGILQARFMDVVDRILCRFQLSADMIDEFSLLLSHSSDDLNIKRLISSALEDLKVKKFSLKSTYRRMNTLDEIFNCNHLQDLQLSYIRFTLPPLITLSSLRVLILRGTTAIGEPKELILSFPVLTRIEMR</sequence>
<name>A0A392MLN9_9FABA</name>
<evidence type="ECO:0000313" key="2">
    <source>
        <dbReference type="Proteomes" id="UP000265520"/>
    </source>
</evidence>
<dbReference type="EMBL" id="LXQA010014124">
    <property type="protein sequence ID" value="MCH88410.1"/>
    <property type="molecule type" value="Genomic_DNA"/>
</dbReference>
<dbReference type="InterPro" id="IPR032675">
    <property type="entry name" value="LRR_dom_sf"/>
</dbReference>